<organism evidence="6 7">
    <name type="scientific">Ridgeia piscesae</name>
    <name type="common">Tubeworm</name>
    <dbReference type="NCBI Taxonomy" id="27915"/>
    <lineage>
        <taxon>Eukaryota</taxon>
        <taxon>Metazoa</taxon>
        <taxon>Spiralia</taxon>
        <taxon>Lophotrochozoa</taxon>
        <taxon>Annelida</taxon>
        <taxon>Polychaeta</taxon>
        <taxon>Sedentaria</taxon>
        <taxon>Canalipalpata</taxon>
        <taxon>Sabellida</taxon>
        <taxon>Siboglinidae</taxon>
        <taxon>Ridgeia</taxon>
    </lineage>
</organism>
<dbReference type="PROSITE" id="PS00135">
    <property type="entry name" value="TRYPSIN_SER"/>
    <property type="match status" value="1"/>
</dbReference>
<dbReference type="InterPro" id="IPR043504">
    <property type="entry name" value="Peptidase_S1_PA_chymotrypsin"/>
</dbReference>
<dbReference type="GO" id="GO:0004252">
    <property type="term" value="F:serine-type endopeptidase activity"/>
    <property type="evidence" value="ECO:0007669"/>
    <property type="project" value="InterPro"/>
</dbReference>
<dbReference type="Pfam" id="PF00089">
    <property type="entry name" value="Trypsin"/>
    <property type="match status" value="1"/>
</dbReference>
<dbReference type="SMART" id="SM00020">
    <property type="entry name" value="Tryp_SPc"/>
    <property type="match status" value="1"/>
</dbReference>
<feature type="domain" description="Peptidase S1" evidence="5">
    <location>
        <begin position="23"/>
        <end position="257"/>
    </location>
</feature>
<dbReference type="InterPro" id="IPR033116">
    <property type="entry name" value="TRYPSIN_SER"/>
</dbReference>
<evidence type="ECO:0000256" key="2">
    <source>
        <dbReference type="ARBA" id="ARBA00022801"/>
    </source>
</evidence>
<evidence type="ECO:0000313" key="7">
    <source>
        <dbReference type="Proteomes" id="UP001209878"/>
    </source>
</evidence>
<evidence type="ECO:0000256" key="4">
    <source>
        <dbReference type="ARBA" id="ARBA00023157"/>
    </source>
</evidence>
<protein>
    <recommendedName>
        <fullName evidence="5">Peptidase S1 domain-containing protein</fullName>
    </recommendedName>
</protein>
<evidence type="ECO:0000256" key="3">
    <source>
        <dbReference type="ARBA" id="ARBA00022825"/>
    </source>
</evidence>
<name>A0AAD9KG22_RIDPI</name>
<dbReference type="AlphaFoldDB" id="A0AAD9KG22"/>
<dbReference type="Gene3D" id="2.40.10.10">
    <property type="entry name" value="Trypsin-like serine proteases"/>
    <property type="match status" value="1"/>
</dbReference>
<sequence>MSFPPLMTPICGRPMVPPSGSRIVGGKVARPHSWPWQVALRNRKSHSVRCAGSLVDARWVLTTAHCVDQDPVGSNWLVYTGAHDLTRLENSRVRYSVERVILHERFDLSNFDNDIALLKLTTPVHWDSFVKPVCIPPPHYQLQAGTICTITGWGMAEGGKRPLKQASVPLVSLATCRRRDWLGAEFVITDNMMCAGYEQGGVDTCQGDSGGPLVCYVGGRWVQAGITSFGRGCGLPRKPGVYTKVSAFTLWLVDKMVG</sequence>
<keyword evidence="7" id="KW-1185">Reference proteome</keyword>
<dbReference type="PROSITE" id="PS50240">
    <property type="entry name" value="TRYPSIN_DOM"/>
    <property type="match status" value="1"/>
</dbReference>
<keyword evidence="1" id="KW-0645">Protease</keyword>
<dbReference type="InterPro" id="IPR001314">
    <property type="entry name" value="Peptidase_S1A"/>
</dbReference>
<dbReference type="GO" id="GO:0006508">
    <property type="term" value="P:proteolysis"/>
    <property type="evidence" value="ECO:0007669"/>
    <property type="project" value="UniProtKB-KW"/>
</dbReference>
<dbReference type="PANTHER" id="PTHR24252">
    <property type="entry name" value="ACROSIN-RELATED"/>
    <property type="match status" value="1"/>
</dbReference>
<dbReference type="InterPro" id="IPR001254">
    <property type="entry name" value="Trypsin_dom"/>
</dbReference>
<dbReference type="CDD" id="cd00190">
    <property type="entry name" value="Tryp_SPc"/>
    <property type="match status" value="1"/>
</dbReference>
<reference evidence="6" key="1">
    <citation type="journal article" date="2023" name="Mol. Biol. Evol.">
        <title>Third-Generation Sequencing Reveals the Adaptive Role of the Epigenome in Three Deep-Sea Polychaetes.</title>
        <authorList>
            <person name="Perez M."/>
            <person name="Aroh O."/>
            <person name="Sun Y."/>
            <person name="Lan Y."/>
            <person name="Juniper S.K."/>
            <person name="Young C.R."/>
            <person name="Angers B."/>
            <person name="Qian P.Y."/>
        </authorList>
    </citation>
    <scope>NUCLEOTIDE SEQUENCE</scope>
    <source>
        <strain evidence="6">R07B-5</strain>
    </source>
</reference>
<keyword evidence="2" id="KW-0378">Hydrolase</keyword>
<keyword evidence="3" id="KW-0720">Serine protease</keyword>
<dbReference type="PANTHER" id="PTHR24252:SF7">
    <property type="entry name" value="HYALIN"/>
    <property type="match status" value="1"/>
</dbReference>
<comment type="caution">
    <text evidence="6">The sequence shown here is derived from an EMBL/GenBank/DDBJ whole genome shotgun (WGS) entry which is preliminary data.</text>
</comment>
<proteinExistence type="predicted"/>
<dbReference type="FunFam" id="2.40.10.10:FF:000003">
    <property type="entry name" value="Transmembrane serine protease 3"/>
    <property type="match status" value="1"/>
</dbReference>
<dbReference type="SUPFAM" id="SSF50494">
    <property type="entry name" value="Trypsin-like serine proteases"/>
    <property type="match status" value="1"/>
</dbReference>
<evidence type="ECO:0000259" key="5">
    <source>
        <dbReference type="PROSITE" id="PS50240"/>
    </source>
</evidence>
<gene>
    <name evidence="6" type="ORF">NP493_1119g00034</name>
</gene>
<dbReference type="PRINTS" id="PR00722">
    <property type="entry name" value="CHYMOTRYPSIN"/>
</dbReference>
<evidence type="ECO:0000313" key="6">
    <source>
        <dbReference type="EMBL" id="KAK2170989.1"/>
    </source>
</evidence>
<dbReference type="Proteomes" id="UP001209878">
    <property type="component" value="Unassembled WGS sequence"/>
</dbReference>
<keyword evidence="4" id="KW-1015">Disulfide bond</keyword>
<dbReference type="EMBL" id="JAODUO010001117">
    <property type="protein sequence ID" value="KAK2170989.1"/>
    <property type="molecule type" value="Genomic_DNA"/>
</dbReference>
<accession>A0AAD9KG22</accession>
<evidence type="ECO:0000256" key="1">
    <source>
        <dbReference type="ARBA" id="ARBA00022670"/>
    </source>
</evidence>
<dbReference type="InterPro" id="IPR009003">
    <property type="entry name" value="Peptidase_S1_PA"/>
</dbReference>